<dbReference type="PANTHER" id="PTHR47260:SF3">
    <property type="entry name" value="THIOESTERASE FAMILY PROTEIN (AFU_ORTHOLOGUE AFUA_7G03960)"/>
    <property type="match status" value="1"/>
</dbReference>
<dbReference type="InterPro" id="IPR006683">
    <property type="entry name" value="Thioestr_dom"/>
</dbReference>
<reference evidence="2 3" key="1">
    <citation type="submission" date="2018-05" db="EMBL/GenBank/DDBJ databases">
        <title>Nocardioides silvaticus genome.</title>
        <authorList>
            <person name="Li C."/>
            <person name="Wang G."/>
        </authorList>
    </citation>
    <scope>NUCLEOTIDE SEQUENCE [LARGE SCALE GENOMIC DNA]</scope>
    <source>
        <strain evidence="2 3">CCTCC AB 2018079</strain>
    </source>
</reference>
<dbReference type="InterPro" id="IPR029069">
    <property type="entry name" value="HotDog_dom_sf"/>
</dbReference>
<evidence type="ECO:0000259" key="1">
    <source>
        <dbReference type="Pfam" id="PF03061"/>
    </source>
</evidence>
<dbReference type="OrthoDB" id="5242242at2"/>
<comment type="caution">
    <text evidence="2">The sequence shown here is derived from an EMBL/GenBank/DDBJ whole genome shotgun (WGS) entry which is preliminary data.</text>
</comment>
<name>A0A316TJS1_9ACTN</name>
<dbReference type="Pfam" id="PF03061">
    <property type="entry name" value="4HBT"/>
    <property type="match status" value="1"/>
</dbReference>
<dbReference type="EMBL" id="QGDD01000003">
    <property type="protein sequence ID" value="PWN03285.1"/>
    <property type="molecule type" value="Genomic_DNA"/>
</dbReference>
<dbReference type="InterPro" id="IPR052061">
    <property type="entry name" value="PTE-AB_protein"/>
</dbReference>
<dbReference type="Proteomes" id="UP000245507">
    <property type="component" value="Unassembled WGS sequence"/>
</dbReference>
<organism evidence="2 3">
    <name type="scientific">Nocardioides silvaticus</name>
    <dbReference type="NCBI Taxonomy" id="2201891"/>
    <lineage>
        <taxon>Bacteria</taxon>
        <taxon>Bacillati</taxon>
        <taxon>Actinomycetota</taxon>
        <taxon>Actinomycetes</taxon>
        <taxon>Propionibacteriales</taxon>
        <taxon>Nocardioidaceae</taxon>
        <taxon>Nocardioides</taxon>
    </lineage>
</organism>
<evidence type="ECO:0000313" key="3">
    <source>
        <dbReference type="Proteomes" id="UP000245507"/>
    </source>
</evidence>
<protein>
    <submittedName>
        <fullName evidence="2">Thioesterase</fullName>
    </submittedName>
</protein>
<dbReference type="SUPFAM" id="SSF54637">
    <property type="entry name" value="Thioesterase/thiol ester dehydrase-isomerase"/>
    <property type="match status" value="1"/>
</dbReference>
<evidence type="ECO:0000313" key="2">
    <source>
        <dbReference type="EMBL" id="PWN03285.1"/>
    </source>
</evidence>
<dbReference type="CDD" id="cd03443">
    <property type="entry name" value="PaaI_thioesterase"/>
    <property type="match status" value="1"/>
</dbReference>
<dbReference type="Gene3D" id="3.10.129.10">
    <property type="entry name" value="Hotdog Thioesterase"/>
    <property type="match status" value="1"/>
</dbReference>
<keyword evidence="3" id="KW-1185">Reference proteome</keyword>
<dbReference type="PANTHER" id="PTHR47260">
    <property type="entry name" value="UPF0644 PROTEIN PB2B4.06"/>
    <property type="match status" value="1"/>
</dbReference>
<sequence>MSSLSLSSFSFEDVPTSEIDAAEALYGALAADVRVLNDVSIRTRVDEARVAQARALVQQAAELLAADAPPGPAGIHFNGEGRSWNWGNAVVGVRNAVAPPVTLEWGEDGAVRSRLNLGAAYEGPPGSVHGGVSAMVLDHLMGETASAAHTRVTVTGTLTLRYVNPLPLGPVRMEARITDETDRKVTVTGWIAPDGPDADPAPAVEATGLFIIPRWAQEPDAPSGIGSLD</sequence>
<proteinExistence type="predicted"/>
<gene>
    <name evidence="2" type="ORF">DJ010_09220</name>
</gene>
<accession>A0A316TJS1</accession>
<dbReference type="AlphaFoldDB" id="A0A316TJS1"/>
<feature type="domain" description="Thioesterase" evidence="1">
    <location>
        <begin position="126"/>
        <end position="187"/>
    </location>
</feature>
<dbReference type="RefSeq" id="WP_109693374.1">
    <property type="nucleotide sequence ID" value="NZ_QGDD01000003.1"/>
</dbReference>